<keyword evidence="1" id="KW-0732">Signal</keyword>
<dbReference type="OrthoDB" id="47172at2759"/>
<name>A0A367L1V8_9HYPO</name>
<dbReference type="Proteomes" id="UP000253664">
    <property type="component" value="Unassembled WGS sequence"/>
</dbReference>
<sequence length="329" mass="38067">MLVTYILLLGLLPLCVAGSRLAPKYLDDIEPLLSCAKMKDSTFTFVLNHTLFTAERFNTKKSCVTWECVRLVVETLPDEFIESIRPITGRSKHRLIDDITGDLSFISDARYGQFLSWIMSAGLRRQTVCWLTSETDLFRYYEDPLGAIAAYLIDPSTIDGTVYRRFATLPDGPLREDQTMCFSPDSAYYQQIHRSLPQLRVRNYLQYQPKFNTYEHIRWHTSRWSGLFGRALFEMTQKSYSCSGYCGCDPSLESSRPMIPQSYSQLWTSVHWLMERNKPFCLSTGWGNAGQVKHHYWMAVRGGKKISQCRMMSPPTLSRLMTKKPNKYE</sequence>
<accession>A0A367L1V8</accession>
<gene>
    <name evidence="2" type="ORF">L249_8908</name>
</gene>
<evidence type="ECO:0000313" key="3">
    <source>
        <dbReference type="Proteomes" id="UP000253664"/>
    </source>
</evidence>
<feature type="chain" id="PRO_5016867524" evidence="1">
    <location>
        <begin position="18"/>
        <end position="329"/>
    </location>
</feature>
<protein>
    <submittedName>
        <fullName evidence="2">Uncharacterized protein</fullName>
    </submittedName>
</protein>
<proteinExistence type="predicted"/>
<feature type="signal peptide" evidence="1">
    <location>
        <begin position="1"/>
        <end position="17"/>
    </location>
</feature>
<evidence type="ECO:0000313" key="2">
    <source>
        <dbReference type="EMBL" id="RCI08429.1"/>
    </source>
</evidence>
<evidence type="ECO:0000256" key="1">
    <source>
        <dbReference type="SAM" id="SignalP"/>
    </source>
</evidence>
<dbReference type="AlphaFoldDB" id="A0A367L1V8"/>
<reference evidence="2 3" key="1">
    <citation type="journal article" date="2015" name="BMC Genomics">
        <title>Insights from the genome of Ophiocordyceps polyrhachis-furcata to pathogenicity and host specificity in insect fungi.</title>
        <authorList>
            <person name="Wichadakul D."/>
            <person name="Kobmoo N."/>
            <person name="Ingsriswang S."/>
            <person name="Tangphatsornruang S."/>
            <person name="Chantasingh D."/>
            <person name="Luangsa-ard J.J."/>
            <person name="Eurwilaichitr L."/>
        </authorList>
    </citation>
    <scope>NUCLEOTIDE SEQUENCE [LARGE SCALE GENOMIC DNA]</scope>
    <source>
        <strain evidence="2 3">BCC 54312</strain>
    </source>
</reference>
<comment type="caution">
    <text evidence="2">The sequence shown here is derived from an EMBL/GenBank/DDBJ whole genome shotgun (WGS) entry which is preliminary data.</text>
</comment>
<organism evidence="2 3">
    <name type="scientific">Ophiocordyceps polyrhachis-furcata BCC 54312</name>
    <dbReference type="NCBI Taxonomy" id="1330021"/>
    <lineage>
        <taxon>Eukaryota</taxon>
        <taxon>Fungi</taxon>
        <taxon>Dikarya</taxon>
        <taxon>Ascomycota</taxon>
        <taxon>Pezizomycotina</taxon>
        <taxon>Sordariomycetes</taxon>
        <taxon>Hypocreomycetidae</taxon>
        <taxon>Hypocreales</taxon>
        <taxon>Ophiocordycipitaceae</taxon>
        <taxon>Ophiocordyceps</taxon>
    </lineage>
</organism>
<dbReference type="EMBL" id="LKCN02000019">
    <property type="protein sequence ID" value="RCI08429.1"/>
    <property type="molecule type" value="Genomic_DNA"/>
</dbReference>
<keyword evidence="3" id="KW-1185">Reference proteome</keyword>